<keyword evidence="2" id="KW-0812">Transmembrane</keyword>
<feature type="region of interest" description="Disordered" evidence="1">
    <location>
        <begin position="192"/>
        <end position="243"/>
    </location>
</feature>
<keyword evidence="2" id="KW-0472">Membrane</keyword>
<dbReference type="STRING" id="387005.A0A183I4W0"/>
<organism evidence="3">
    <name type="scientific">Onchocerca flexuosa</name>
    <dbReference type="NCBI Taxonomy" id="387005"/>
    <lineage>
        <taxon>Eukaryota</taxon>
        <taxon>Metazoa</taxon>
        <taxon>Ecdysozoa</taxon>
        <taxon>Nematoda</taxon>
        <taxon>Chromadorea</taxon>
        <taxon>Rhabditida</taxon>
        <taxon>Spirurina</taxon>
        <taxon>Spiruromorpha</taxon>
        <taxon>Filarioidea</taxon>
        <taxon>Onchocercidae</taxon>
        <taxon>Onchocerca</taxon>
    </lineage>
</organism>
<feature type="transmembrane region" description="Helical" evidence="2">
    <location>
        <begin position="73"/>
        <end position="98"/>
    </location>
</feature>
<protein>
    <submittedName>
        <fullName evidence="3">EGF-like domain-containing protein</fullName>
    </submittedName>
</protein>
<proteinExistence type="predicted"/>
<dbReference type="AlphaFoldDB" id="A0A183I4W0"/>
<name>A0A183I4W0_9BILA</name>
<evidence type="ECO:0000313" key="3">
    <source>
        <dbReference type="WBParaSite" id="OFLC_0001478301-mRNA-1"/>
    </source>
</evidence>
<keyword evidence="2" id="KW-1133">Transmembrane helix</keyword>
<reference evidence="3" key="1">
    <citation type="submission" date="2016-06" db="UniProtKB">
        <authorList>
            <consortium name="WormBaseParasite"/>
        </authorList>
    </citation>
    <scope>IDENTIFICATION</scope>
</reference>
<evidence type="ECO:0000256" key="1">
    <source>
        <dbReference type="SAM" id="MobiDB-lite"/>
    </source>
</evidence>
<accession>A0A183I4W0</accession>
<evidence type="ECO:0000256" key="2">
    <source>
        <dbReference type="SAM" id="Phobius"/>
    </source>
</evidence>
<sequence>LFIKILPIICPFQDGSCAGTTVDELPIPKQCECQNGGVCQLNGYCDCGDFEGEQCQKGSTVSRQLIGRFGSNALLAALLFVSLLICVAMMALVGTNLYRKRLLLFKKNEAADGAVSFHGNVISFSNPVLDPKQSDATPVEYGMVQLQANSVTSSTTFSNPVYEMEESSDAQSIKSSSVVASSDSAIASRAHSFASADMKPEPSSSVIAPHSDLRPNIPSPPRRKLKERNDKTMLVSNDEVTDV</sequence>
<dbReference type="WBParaSite" id="OFLC_0001478301-mRNA-1">
    <property type="protein sequence ID" value="OFLC_0001478301-mRNA-1"/>
    <property type="gene ID" value="OFLC_0001478301"/>
</dbReference>